<sequence>MNSTTVYEQLKPAIEDDNKLLHSSYLYKRSKSHNWQRRWFVLRSNQIAYYKDSKEHKASKVIDIKDVLSIAVIPDNHRFHFIIVTNKRIYHLKCSEEQDFHMWIELLNQVYTEYNKKFESQSIADSRISESQLEKLYQEDQDDDFEYTQPVNINDIDFSNFHLSGTEDNFTSGQGSDTNTTMHNASSTSLPLHTNTAVTVPEHTHNVAAHIPSPIQEEIDTETAQETPATKTRKPTDSSLIIQTQNSNSNSTNHNATLYDSIPSTSSPLATEQRPTLPQRPAVTYYSSFSSSQPERTITSGSLYRLKKRYNQWRKYYVVLTNHAMYFYKSHKDHQQGKIHKEIKLQDMIDVVELDALSKSKVYCMLIITPWKRIRFCAEDEDALVSWLVYLKTVLKTRLKEKFENDARK</sequence>
<feature type="compositionally biased region" description="Polar residues" evidence="1">
    <location>
        <begin position="256"/>
        <end position="276"/>
    </location>
</feature>
<gene>
    <name evidence="3" type="ORF">WICPIJ_002733</name>
</gene>
<dbReference type="Gene3D" id="2.30.29.30">
    <property type="entry name" value="Pleckstrin-homology domain (PH domain)/Phosphotyrosine-binding domain (PTB)"/>
    <property type="match status" value="2"/>
</dbReference>
<dbReference type="OrthoDB" id="2157866at2759"/>
<dbReference type="SMART" id="SM00233">
    <property type="entry name" value="PH"/>
    <property type="match status" value="2"/>
</dbReference>
<organism evidence="3 4">
    <name type="scientific">Wickerhamomyces pijperi</name>
    <name type="common">Yeast</name>
    <name type="synonym">Pichia pijperi</name>
    <dbReference type="NCBI Taxonomy" id="599730"/>
    <lineage>
        <taxon>Eukaryota</taxon>
        <taxon>Fungi</taxon>
        <taxon>Dikarya</taxon>
        <taxon>Ascomycota</taxon>
        <taxon>Saccharomycotina</taxon>
        <taxon>Saccharomycetes</taxon>
        <taxon>Phaffomycetales</taxon>
        <taxon>Wickerhamomycetaceae</taxon>
        <taxon>Wickerhamomyces</taxon>
    </lineage>
</organism>
<feature type="compositionally biased region" description="Low complexity" evidence="1">
    <location>
        <begin position="238"/>
        <end position="255"/>
    </location>
</feature>
<accession>A0A9P8TPJ8</accession>
<dbReference type="EMBL" id="JAEUBG010001468">
    <property type="protein sequence ID" value="KAH3686284.1"/>
    <property type="molecule type" value="Genomic_DNA"/>
</dbReference>
<dbReference type="FunFam" id="2.30.29.30:FF:000286">
    <property type="entry name" value="PH-protein kinase domain containing protein"/>
    <property type="match status" value="1"/>
</dbReference>
<dbReference type="Pfam" id="PF00169">
    <property type="entry name" value="PH"/>
    <property type="match status" value="2"/>
</dbReference>
<dbReference type="InterPro" id="IPR011993">
    <property type="entry name" value="PH-like_dom_sf"/>
</dbReference>
<evidence type="ECO:0000313" key="4">
    <source>
        <dbReference type="Proteomes" id="UP000774326"/>
    </source>
</evidence>
<dbReference type="InterPro" id="IPR051707">
    <property type="entry name" value="PI-Interact_SigTrans_Reg"/>
</dbReference>
<feature type="region of interest" description="Disordered" evidence="1">
    <location>
        <begin position="212"/>
        <end position="277"/>
    </location>
</feature>
<feature type="region of interest" description="Disordered" evidence="1">
    <location>
        <begin position="167"/>
        <end position="190"/>
    </location>
</feature>
<dbReference type="PANTHER" id="PTHR14336:SF8">
    <property type="entry name" value="PROTEIN OPY1"/>
    <property type="match status" value="1"/>
</dbReference>
<evidence type="ECO:0000256" key="1">
    <source>
        <dbReference type="SAM" id="MobiDB-lite"/>
    </source>
</evidence>
<protein>
    <recommendedName>
        <fullName evidence="2">PH domain-containing protein</fullName>
    </recommendedName>
</protein>
<feature type="domain" description="PH" evidence="2">
    <location>
        <begin position="19"/>
        <end position="112"/>
    </location>
</feature>
<dbReference type="AlphaFoldDB" id="A0A9P8TPJ8"/>
<keyword evidence="4" id="KW-1185">Reference proteome</keyword>
<evidence type="ECO:0000259" key="2">
    <source>
        <dbReference type="PROSITE" id="PS50003"/>
    </source>
</evidence>
<dbReference type="CDD" id="cd13299">
    <property type="entry name" value="PH2_PH_fungal"/>
    <property type="match status" value="1"/>
</dbReference>
<reference evidence="3" key="2">
    <citation type="submission" date="2021-01" db="EMBL/GenBank/DDBJ databases">
        <authorList>
            <person name="Schikora-Tamarit M.A."/>
        </authorList>
    </citation>
    <scope>NUCLEOTIDE SEQUENCE</scope>
    <source>
        <strain evidence="3">CBS2887</strain>
    </source>
</reference>
<dbReference type="PROSITE" id="PS50003">
    <property type="entry name" value="PH_DOMAIN"/>
    <property type="match status" value="2"/>
</dbReference>
<dbReference type="Proteomes" id="UP000774326">
    <property type="component" value="Unassembled WGS sequence"/>
</dbReference>
<evidence type="ECO:0000313" key="3">
    <source>
        <dbReference type="EMBL" id="KAH3686284.1"/>
    </source>
</evidence>
<dbReference type="SUPFAM" id="SSF50729">
    <property type="entry name" value="PH domain-like"/>
    <property type="match status" value="2"/>
</dbReference>
<comment type="caution">
    <text evidence="3">The sequence shown here is derived from an EMBL/GenBank/DDBJ whole genome shotgun (WGS) entry which is preliminary data.</text>
</comment>
<proteinExistence type="predicted"/>
<name>A0A9P8TPJ8_WICPI</name>
<dbReference type="PANTHER" id="PTHR14336">
    <property type="entry name" value="TANDEM PH DOMAIN CONTAINING PROTEIN"/>
    <property type="match status" value="1"/>
</dbReference>
<reference evidence="3" key="1">
    <citation type="journal article" date="2021" name="Open Biol.">
        <title>Shared evolutionary footprints suggest mitochondrial oxidative damage underlies multiple complex I losses in fungi.</title>
        <authorList>
            <person name="Schikora-Tamarit M.A."/>
            <person name="Marcet-Houben M."/>
            <person name="Nosek J."/>
            <person name="Gabaldon T."/>
        </authorList>
    </citation>
    <scope>NUCLEOTIDE SEQUENCE</scope>
    <source>
        <strain evidence="3">CBS2887</strain>
    </source>
</reference>
<feature type="domain" description="PH" evidence="2">
    <location>
        <begin position="296"/>
        <end position="396"/>
    </location>
</feature>
<dbReference type="InterPro" id="IPR001849">
    <property type="entry name" value="PH_domain"/>
</dbReference>